<dbReference type="AlphaFoldDB" id="A0AAV0BAW3"/>
<evidence type="ECO:0000313" key="1">
    <source>
        <dbReference type="EMBL" id="CAH7682940.1"/>
    </source>
</evidence>
<keyword evidence="2" id="KW-1185">Reference proteome</keyword>
<dbReference type="Proteomes" id="UP001153365">
    <property type="component" value="Unassembled WGS sequence"/>
</dbReference>
<sequence>MKPIGIIETTLIFTHPLGSVRIQAEFVIMDNATMQYFILGNDYQSLYRIDINNSKERYFTIGNDNKRKKFDFPNIMKISIQDNKKDPFFTETFPNSITNPELNSHQIDELKQTLFNNKLAFSAPKEPIREIKGHEISITLEHERPYSPVLRRPAYPFYYLRITYIGNPFSFFLVRNNQEDISF</sequence>
<proteinExistence type="predicted"/>
<organism evidence="1 2">
    <name type="scientific">Phakopsora pachyrhizi</name>
    <name type="common">Asian soybean rust disease fungus</name>
    <dbReference type="NCBI Taxonomy" id="170000"/>
    <lineage>
        <taxon>Eukaryota</taxon>
        <taxon>Fungi</taxon>
        <taxon>Dikarya</taxon>
        <taxon>Basidiomycota</taxon>
        <taxon>Pucciniomycotina</taxon>
        <taxon>Pucciniomycetes</taxon>
        <taxon>Pucciniales</taxon>
        <taxon>Phakopsoraceae</taxon>
        <taxon>Phakopsora</taxon>
    </lineage>
</organism>
<name>A0AAV0BAW3_PHAPC</name>
<accession>A0AAV0BAW3</accession>
<comment type="caution">
    <text evidence="1">The sequence shown here is derived from an EMBL/GenBank/DDBJ whole genome shotgun (WGS) entry which is preliminary data.</text>
</comment>
<reference evidence="1" key="1">
    <citation type="submission" date="2022-06" db="EMBL/GenBank/DDBJ databases">
        <authorList>
            <consortium name="SYNGENTA / RWTH Aachen University"/>
        </authorList>
    </citation>
    <scope>NUCLEOTIDE SEQUENCE</scope>
</reference>
<gene>
    <name evidence="1" type="ORF">PPACK8108_LOCUS16122</name>
</gene>
<evidence type="ECO:0000313" key="2">
    <source>
        <dbReference type="Proteomes" id="UP001153365"/>
    </source>
</evidence>
<dbReference type="EMBL" id="CALTRL010004353">
    <property type="protein sequence ID" value="CAH7682940.1"/>
    <property type="molecule type" value="Genomic_DNA"/>
</dbReference>
<protein>
    <submittedName>
        <fullName evidence="1">Uncharacterized protein</fullName>
    </submittedName>
</protein>